<accession>A0AA86UYL3</accession>
<gene>
    <name evidence="2" type="ORF">HINF_LOCUS10312</name>
    <name evidence="1" type="ORF">HINF_LOCUS64875</name>
</gene>
<evidence type="ECO:0000313" key="2">
    <source>
        <dbReference type="EMBL" id="CAL5988312.1"/>
    </source>
</evidence>
<evidence type="ECO:0000313" key="3">
    <source>
        <dbReference type="Proteomes" id="UP001642409"/>
    </source>
</evidence>
<dbReference type="EMBL" id="CAXDID020000022">
    <property type="protein sequence ID" value="CAL5988312.1"/>
    <property type="molecule type" value="Genomic_DNA"/>
</dbReference>
<keyword evidence="3" id="KW-1185">Reference proteome</keyword>
<dbReference type="AlphaFoldDB" id="A0AA86UYL3"/>
<organism evidence="1">
    <name type="scientific">Hexamita inflata</name>
    <dbReference type="NCBI Taxonomy" id="28002"/>
    <lineage>
        <taxon>Eukaryota</taxon>
        <taxon>Metamonada</taxon>
        <taxon>Diplomonadida</taxon>
        <taxon>Hexamitidae</taxon>
        <taxon>Hexamitinae</taxon>
        <taxon>Hexamita</taxon>
    </lineage>
</organism>
<reference evidence="1" key="1">
    <citation type="submission" date="2023-06" db="EMBL/GenBank/DDBJ databases">
        <authorList>
            <person name="Kurt Z."/>
        </authorList>
    </citation>
    <scope>NUCLEOTIDE SEQUENCE</scope>
</reference>
<dbReference type="Proteomes" id="UP001642409">
    <property type="component" value="Unassembled WGS sequence"/>
</dbReference>
<reference evidence="2 3" key="2">
    <citation type="submission" date="2024-07" db="EMBL/GenBank/DDBJ databases">
        <authorList>
            <person name="Akdeniz Z."/>
        </authorList>
    </citation>
    <scope>NUCLEOTIDE SEQUENCE [LARGE SCALE GENOMIC DNA]</scope>
</reference>
<name>A0AA86UYL3_9EUKA</name>
<dbReference type="EMBL" id="CATOUU010001177">
    <property type="protein sequence ID" value="CAI9977230.1"/>
    <property type="molecule type" value="Genomic_DNA"/>
</dbReference>
<protein>
    <submittedName>
        <fullName evidence="2">Hypothetical_protein</fullName>
    </submittedName>
</protein>
<evidence type="ECO:0000313" key="1">
    <source>
        <dbReference type="EMBL" id="CAI9977230.1"/>
    </source>
</evidence>
<sequence>MHRNYSKQSLTAQPILDTISEANEEELNSNEQLTRLNSVENYSRRFEIQNVAEVRNLIKLTSFEVLNIKRRVNQLITDLSILNHSMNIVQESQLTIIDIIVSQEL</sequence>
<proteinExistence type="predicted"/>
<comment type="caution">
    <text evidence="1">The sequence shown here is derived from an EMBL/GenBank/DDBJ whole genome shotgun (WGS) entry which is preliminary data.</text>
</comment>